<evidence type="ECO:0008006" key="3">
    <source>
        <dbReference type="Google" id="ProtNLM"/>
    </source>
</evidence>
<proteinExistence type="predicted"/>
<dbReference type="RefSeq" id="WP_272010528.1">
    <property type="nucleotide sequence ID" value="NZ_JAQNDN010000027.1"/>
</dbReference>
<dbReference type="InterPro" id="IPR006597">
    <property type="entry name" value="Sel1-like"/>
</dbReference>
<dbReference type="SUPFAM" id="SSF81901">
    <property type="entry name" value="HCP-like"/>
    <property type="match status" value="1"/>
</dbReference>
<evidence type="ECO:0000313" key="2">
    <source>
        <dbReference type="Proteomes" id="UP001217838"/>
    </source>
</evidence>
<dbReference type="Proteomes" id="UP001217838">
    <property type="component" value="Unassembled WGS sequence"/>
</dbReference>
<evidence type="ECO:0000313" key="1">
    <source>
        <dbReference type="EMBL" id="MDC0675443.1"/>
    </source>
</evidence>
<dbReference type="EMBL" id="JAQNDN010000027">
    <property type="protein sequence ID" value="MDC0675443.1"/>
    <property type="molecule type" value="Genomic_DNA"/>
</dbReference>
<gene>
    <name evidence="1" type="ORF">POL58_47305</name>
</gene>
<name>A0ABT5BPV4_9BACT</name>
<accession>A0ABT5BPV4</accession>
<keyword evidence="2" id="KW-1185">Reference proteome</keyword>
<dbReference type="Gene3D" id="1.25.40.10">
    <property type="entry name" value="Tetratricopeptide repeat domain"/>
    <property type="match status" value="1"/>
</dbReference>
<sequence>MHTVSTETDVPFAIPTIVFPQRGPVEMDPRVPGKFYCRYGGAGIAGCTDECENLGDPQACSTLALTYRTGGPNSEVPVDLPRARALYVRACRAGEAVACTYLGRMLASGAGGPADPAFARALLDGVCAQAEKFKDGSQRHTVRRACDEMAEIDRMQPWTATVTSASGLPGVASGSRCTVSVTAKDGRCRAHVQCESHALYPGGNFPCTGAGASLSGGESMTTASDGDAAITIDTAARTLTLRDDERGGLGAFTIAATIDAPP</sequence>
<organism evidence="1 2">
    <name type="scientific">Nannocystis radixulma</name>
    <dbReference type="NCBI Taxonomy" id="2995305"/>
    <lineage>
        <taxon>Bacteria</taxon>
        <taxon>Pseudomonadati</taxon>
        <taxon>Myxococcota</taxon>
        <taxon>Polyangia</taxon>
        <taxon>Nannocystales</taxon>
        <taxon>Nannocystaceae</taxon>
        <taxon>Nannocystis</taxon>
    </lineage>
</organism>
<comment type="caution">
    <text evidence="1">The sequence shown here is derived from an EMBL/GenBank/DDBJ whole genome shotgun (WGS) entry which is preliminary data.</text>
</comment>
<protein>
    <recommendedName>
        <fullName evidence="3">Beta-lactamase</fullName>
    </recommendedName>
</protein>
<reference evidence="1 2" key="1">
    <citation type="submission" date="2022-11" db="EMBL/GenBank/DDBJ databases">
        <title>Minimal conservation of predation-associated metabolite biosynthetic gene clusters underscores biosynthetic potential of Myxococcota including descriptions for ten novel species: Archangium lansinium sp. nov., Myxococcus landrumus sp. nov., Nannocystis bai.</title>
        <authorList>
            <person name="Ahearne A."/>
            <person name="Stevens C."/>
            <person name="Dowd S."/>
        </authorList>
    </citation>
    <scope>NUCLEOTIDE SEQUENCE [LARGE SCALE GENOMIC DNA]</scope>
    <source>
        <strain evidence="1 2">NCELM</strain>
    </source>
</reference>
<dbReference type="InterPro" id="IPR011990">
    <property type="entry name" value="TPR-like_helical_dom_sf"/>
</dbReference>
<dbReference type="SMART" id="SM00671">
    <property type="entry name" value="SEL1"/>
    <property type="match status" value="2"/>
</dbReference>